<dbReference type="SUPFAM" id="SSF103473">
    <property type="entry name" value="MFS general substrate transporter"/>
    <property type="match status" value="1"/>
</dbReference>
<proteinExistence type="predicted"/>
<protein>
    <submittedName>
        <fullName evidence="8">MFS transporter</fullName>
    </submittedName>
</protein>
<feature type="domain" description="Major facilitator superfamily (MFS) profile" evidence="7">
    <location>
        <begin position="1"/>
        <end position="301"/>
    </location>
</feature>
<dbReference type="InterPro" id="IPR052425">
    <property type="entry name" value="Uncharacterized_MFS-type"/>
</dbReference>
<keyword evidence="9" id="KW-1185">Reference proteome</keyword>
<reference evidence="8 9" key="1">
    <citation type="submission" date="2024-04" db="EMBL/GenBank/DDBJ databases">
        <title>Isolation of an actinomycete strain from pig manure.</title>
        <authorList>
            <person name="Gong T."/>
            <person name="Yu Z."/>
            <person name="An M."/>
            <person name="Wei C."/>
            <person name="Yang W."/>
            <person name="Liu L."/>
        </authorList>
    </citation>
    <scope>NUCLEOTIDE SEQUENCE [LARGE SCALE GENOMIC DNA]</scope>
    <source>
        <strain evidence="8 9">ZF39</strain>
    </source>
</reference>
<dbReference type="Proteomes" id="UP001442841">
    <property type="component" value="Chromosome"/>
</dbReference>
<dbReference type="InterPro" id="IPR011701">
    <property type="entry name" value="MFS"/>
</dbReference>
<dbReference type="InterPro" id="IPR020846">
    <property type="entry name" value="MFS_dom"/>
</dbReference>
<evidence type="ECO:0000313" key="9">
    <source>
        <dbReference type="Proteomes" id="UP001442841"/>
    </source>
</evidence>
<keyword evidence="2" id="KW-1003">Cell membrane</keyword>
<keyword evidence="3 6" id="KW-0812">Transmembrane</keyword>
<feature type="transmembrane region" description="Helical" evidence="6">
    <location>
        <begin position="159"/>
        <end position="184"/>
    </location>
</feature>
<feature type="transmembrane region" description="Helical" evidence="6">
    <location>
        <begin position="204"/>
        <end position="227"/>
    </location>
</feature>
<comment type="subcellular location">
    <subcellularLocation>
        <location evidence="1">Cell membrane</location>
        <topology evidence="1">Multi-pass membrane protein</topology>
    </subcellularLocation>
</comment>
<feature type="transmembrane region" description="Helical" evidence="6">
    <location>
        <begin position="248"/>
        <end position="271"/>
    </location>
</feature>
<evidence type="ECO:0000256" key="3">
    <source>
        <dbReference type="ARBA" id="ARBA00022692"/>
    </source>
</evidence>
<evidence type="ECO:0000256" key="6">
    <source>
        <dbReference type="SAM" id="Phobius"/>
    </source>
</evidence>
<dbReference type="PANTHER" id="PTHR42688:SF1">
    <property type="entry name" value="BLR5212 PROTEIN"/>
    <property type="match status" value="1"/>
</dbReference>
<evidence type="ECO:0000259" key="7">
    <source>
        <dbReference type="PROSITE" id="PS50850"/>
    </source>
</evidence>
<feature type="transmembrane region" description="Helical" evidence="6">
    <location>
        <begin position="53"/>
        <end position="86"/>
    </location>
</feature>
<dbReference type="Pfam" id="PF07690">
    <property type="entry name" value="MFS_1"/>
    <property type="match status" value="1"/>
</dbReference>
<accession>A0ABZ3FJX9</accession>
<dbReference type="Gene3D" id="1.20.1250.20">
    <property type="entry name" value="MFS general substrate transporter like domains"/>
    <property type="match status" value="1"/>
</dbReference>
<keyword evidence="4 6" id="KW-1133">Transmembrane helix</keyword>
<organism evidence="8 9">
    <name type="scientific">Ammonicoccus fulvus</name>
    <dbReference type="NCBI Taxonomy" id="3138240"/>
    <lineage>
        <taxon>Bacteria</taxon>
        <taxon>Bacillati</taxon>
        <taxon>Actinomycetota</taxon>
        <taxon>Actinomycetes</taxon>
        <taxon>Propionibacteriales</taxon>
        <taxon>Propionibacteriaceae</taxon>
        <taxon>Ammonicoccus</taxon>
    </lineage>
</organism>
<dbReference type="RefSeq" id="WP_425307779.1">
    <property type="nucleotide sequence ID" value="NZ_CP154795.1"/>
</dbReference>
<evidence type="ECO:0000313" key="8">
    <source>
        <dbReference type="EMBL" id="XAN06346.1"/>
    </source>
</evidence>
<evidence type="ECO:0000256" key="5">
    <source>
        <dbReference type="ARBA" id="ARBA00023136"/>
    </source>
</evidence>
<dbReference type="InterPro" id="IPR036259">
    <property type="entry name" value="MFS_trans_sf"/>
</dbReference>
<evidence type="ECO:0000256" key="4">
    <source>
        <dbReference type="ARBA" id="ARBA00022989"/>
    </source>
</evidence>
<dbReference type="EMBL" id="CP154795">
    <property type="protein sequence ID" value="XAN06346.1"/>
    <property type="molecule type" value="Genomic_DNA"/>
</dbReference>
<sequence>MAAVLILLERGGKALRSPSKSALLARAATKVGRGKGFGVHKALDQLGAFAGPLVVAGVVALTASLWLGFAWLVVPGVIAMVILLVIRRGVPDPGNIGATSVAPPAAPREAASSWWRIALGGGLPGVFFGYAVAAALTTAGLVTFAVLSVHLTRDLGVTVAWVPVIYAGAMLVEAVAALGTGWAYDRVGPKVLVVVPVLVGLVPALAFAGLLAVALVGVGVWALAYGIQDSTIKALVAQLVPSDRLAGAYGIFAAIQGAFAMVGGFVAGYLLDRSIPLLIVVVGVSQAVALVLLVVTLRRVRPAIVAG</sequence>
<evidence type="ECO:0000256" key="1">
    <source>
        <dbReference type="ARBA" id="ARBA00004651"/>
    </source>
</evidence>
<gene>
    <name evidence="8" type="ORF">AADG42_03165</name>
</gene>
<keyword evidence="5 6" id="KW-0472">Membrane</keyword>
<dbReference type="PANTHER" id="PTHR42688">
    <property type="entry name" value="CONSERVED PROTEIN"/>
    <property type="match status" value="1"/>
</dbReference>
<dbReference type="PROSITE" id="PS50850">
    <property type="entry name" value="MFS"/>
    <property type="match status" value="1"/>
</dbReference>
<feature type="transmembrane region" description="Helical" evidence="6">
    <location>
        <begin position="277"/>
        <end position="297"/>
    </location>
</feature>
<name>A0ABZ3FJX9_9ACTN</name>
<feature type="transmembrane region" description="Helical" evidence="6">
    <location>
        <begin position="127"/>
        <end position="147"/>
    </location>
</feature>
<evidence type="ECO:0000256" key="2">
    <source>
        <dbReference type="ARBA" id="ARBA00022475"/>
    </source>
</evidence>